<dbReference type="AlphaFoldDB" id="A0A0D0ACZ5"/>
<reference evidence="2 3" key="1">
    <citation type="submission" date="2014-04" db="EMBL/GenBank/DDBJ databases">
        <authorList>
            <consortium name="DOE Joint Genome Institute"/>
            <person name="Kuo A."/>
            <person name="Ruytinx J."/>
            <person name="Rineau F."/>
            <person name="Colpaert J."/>
            <person name="Kohler A."/>
            <person name="Nagy L.G."/>
            <person name="Floudas D."/>
            <person name="Copeland A."/>
            <person name="Barry K.W."/>
            <person name="Cichocki N."/>
            <person name="Veneault-Fourrey C."/>
            <person name="LaButti K."/>
            <person name="Lindquist E.A."/>
            <person name="Lipzen A."/>
            <person name="Lundell T."/>
            <person name="Morin E."/>
            <person name="Murat C."/>
            <person name="Sun H."/>
            <person name="Tunlid A."/>
            <person name="Henrissat B."/>
            <person name="Grigoriev I.V."/>
            <person name="Hibbett D.S."/>
            <person name="Martin F."/>
            <person name="Nordberg H.P."/>
            <person name="Cantor M.N."/>
            <person name="Hua S.X."/>
        </authorList>
    </citation>
    <scope>NUCLEOTIDE SEQUENCE [LARGE SCALE GENOMIC DNA]</scope>
    <source>
        <strain evidence="2 3">UH-Slu-Lm8-n1</strain>
    </source>
</reference>
<dbReference type="Proteomes" id="UP000054485">
    <property type="component" value="Unassembled WGS sequence"/>
</dbReference>
<dbReference type="InParanoid" id="A0A0D0ACZ5"/>
<dbReference type="HOGENOM" id="CLU_2224939_0_0_1"/>
<organism evidence="2 3">
    <name type="scientific">Suillus luteus UH-Slu-Lm8-n1</name>
    <dbReference type="NCBI Taxonomy" id="930992"/>
    <lineage>
        <taxon>Eukaryota</taxon>
        <taxon>Fungi</taxon>
        <taxon>Dikarya</taxon>
        <taxon>Basidiomycota</taxon>
        <taxon>Agaricomycotina</taxon>
        <taxon>Agaricomycetes</taxon>
        <taxon>Agaricomycetidae</taxon>
        <taxon>Boletales</taxon>
        <taxon>Suillineae</taxon>
        <taxon>Suillaceae</taxon>
        <taxon>Suillus</taxon>
    </lineage>
</organism>
<accession>A0A0D0ACZ5</accession>
<protein>
    <submittedName>
        <fullName evidence="2">Uncharacterized protein</fullName>
    </submittedName>
</protein>
<feature type="region of interest" description="Disordered" evidence="1">
    <location>
        <begin position="44"/>
        <end position="106"/>
    </location>
</feature>
<sequence>MYTQPTWTTISQQNQMPTQHSPREKDNTVPWKLYQVLGLFKNSSAGQQHSDGYCTAEADGHDAPLEEPLNMKLGSDRLIRGQSRDKSISSETPKNDGNRVFGDTSK</sequence>
<dbReference type="EMBL" id="KN835573">
    <property type="protein sequence ID" value="KIK35974.1"/>
    <property type="molecule type" value="Genomic_DNA"/>
</dbReference>
<name>A0A0D0ACZ5_9AGAM</name>
<feature type="region of interest" description="Disordered" evidence="1">
    <location>
        <begin position="1"/>
        <end position="28"/>
    </location>
</feature>
<feature type="compositionally biased region" description="Polar residues" evidence="1">
    <location>
        <begin position="1"/>
        <end position="20"/>
    </location>
</feature>
<reference evidence="3" key="2">
    <citation type="submission" date="2015-01" db="EMBL/GenBank/DDBJ databases">
        <title>Evolutionary Origins and Diversification of the Mycorrhizal Mutualists.</title>
        <authorList>
            <consortium name="DOE Joint Genome Institute"/>
            <consortium name="Mycorrhizal Genomics Consortium"/>
            <person name="Kohler A."/>
            <person name="Kuo A."/>
            <person name="Nagy L.G."/>
            <person name="Floudas D."/>
            <person name="Copeland A."/>
            <person name="Barry K.W."/>
            <person name="Cichocki N."/>
            <person name="Veneault-Fourrey C."/>
            <person name="LaButti K."/>
            <person name="Lindquist E.A."/>
            <person name="Lipzen A."/>
            <person name="Lundell T."/>
            <person name="Morin E."/>
            <person name="Murat C."/>
            <person name="Riley R."/>
            <person name="Ohm R."/>
            <person name="Sun H."/>
            <person name="Tunlid A."/>
            <person name="Henrissat B."/>
            <person name="Grigoriev I.V."/>
            <person name="Hibbett D.S."/>
            <person name="Martin F."/>
        </authorList>
    </citation>
    <scope>NUCLEOTIDE SEQUENCE [LARGE SCALE GENOMIC DNA]</scope>
    <source>
        <strain evidence="3">UH-Slu-Lm8-n1</strain>
    </source>
</reference>
<evidence type="ECO:0000313" key="2">
    <source>
        <dbReference type="EMBL" id="KIK35974.1"/>
    </source>
</evidence>
<gene>
    <name evidence="2" type="ORF">CY34DRAFT_109713</name>
</gene>
<proteinExistence type="predicted"/>
<keyword evidence="3" id="KW-1185">Reference proteome</keyword>
<feature type="compositionally biased region" description="Basic and acidic residues" evidence="1">
    <location>
        <begin position="74"/>
        <end position="97"/>
    </location>
</feature>
<evidence type="ECO:0000313" key="3">
    <source>
        <dbReference type="Proteomes" id="UP000054485"/>
    </source>
</evidence>
<evidence type="ECO:0000256" key="1">
    <source>
        <dbReference type="SAM" id="MobiDB-lite"/>
    </source>
</evidence>